<name>L8INZ5_9CETA</name>
<proteinExistence type="predicted"/>
<accession>L8INZ5</accession>
<reference evidence="1 2" key="1">
    <citation type="journal article" date="2012" name="Nat. Genet.">
        <title>The yak genome and adaptation to life at high altitude.</title>
        <authorList>
            <person name="Qiu Q."/>
            <person name="Zhang G."/>
            <person name="Ma T."/>
            <person name="Qian W."/>
            <person name="Wang J."/>
            <person name="Ye Z."/>
            <person name="Cao C."/>
            <person name="Hu Q."/>
            <person name="Kim J."/>
            <person name="Larkin D.M."/>
            <person name="Auvil L."/>
            <person name="Capitanu B."/>
            <person name="Ma J."/>
            <person name="Lewin H.A."/>
            <person name="Qian X."/>
            <person name="Lang Y."/>
            <person name="Zhou R."/>
            <person name="Wang L."/>
            <person name="Wang K."/>
            <person name="Xia J."/>
            <person name="Liao S."/>
            <person name="Pan S."/>
            <person name="Lu X."/>
            <person name="Hou H."/>
            <person name="Wang Y."/>
            <person name="Zang X."/>
            <person name="Yin Y."/>
            <person name="Ma H."/>
            <person name="Zhang J."/>
            <person name="Wang Z."/>
            <person name="Zhang Y."/>
            <person name="Zhang D."/>
            <person name="Yonezawa T."/>
            <person name="Hasegawa M."/>
            <person name="Zhong Y."/>
            <person name="Liu W."/>
            <person name="Zhang Y."/>
            <person name="Huang Z."/>
            <person name="Zhang S."/>
            <person name="Long R."/>
            <person name="Yang H."/>
            <person name="Wang J."/>
            <person name="Lenstra J.A."/>
            <person name="Cooper D.N."/>
            <person name="Wu Y."/>
            <person name="Wang J."/>
            <person name="Shi P."/>
            <person name="Wang J."/>
            <person name="Liu J."/>
        </authorList>
    </citation>
    <scope>NUCLEOTIDE SEQUENCE [LARGE SCALE GENOMIC DNA]</scope>
    <source>
        <strain evidence="2">yakQH1</strain>
    </source>
</reference>
<feature type="non-terminal residue" evidence="1">
    <location>
        <position position="1"/>
    </location>
</feature>
<evidence type="ECO:0000313" key="2">
    <source>
        <dbReference type="Proteomes" id="UP000011080"/>
    </source>
</evidence>
<evidence type="ECO:0000313" key="1">
    <source>
        <dbReference type="EMBL" id="ELR58101.1"/>
    </source>
</evidence>
<dbReference type="EMBL" id="JH880888">
    <property type="protein sequence ID" value="ELR58101.1"/>
    <property type="molecule type" value="Genomic_DNA"/>
</dbReference>
<sequence>ISANHQAWVRGTEKVISHSPQRNQPSQHLDLGLLASRTLRQYISVVSATQLVVFVMAALGNEHASLLQLRAVSTTGFWLANPLFTTRSGVGNAECYRASS</sequence>
<protein>
    <submittedName>
        <fullName evidence="1">Uncharacterized protein</fullName>
    </submittedName>
</protein>
<dbReference type="Proteomes" id="UP000011080">
    <property type="component" value="Unassembled WGS sequence"/>
</dbReference>
<dbReference type="AlphaFoldDB" id="L8INZ5"/>
<organism evidence="1 2">
    <name type="scientific">Bos mutus</name>
    <name type="common">wild yak</name>
    <dbReference type="NCBI Taxonomy" id="72004"/>
    <lineage>
        <taxon>Eukaryota</taxon>
        <taxon>Metazoa</taxon>
        <taxon>Chordata</taxon>
        <taxon>Craniata</taxon>
        <taxon>Vertebrata</taxon>
        <taxon>Euteleostomi</taxon>
        <taxon>Mammalia</taxon>
        <taxon>Eutheria</taxon>
        <taxon>Laurasiatheria</taxon>
        <taxon>Artiodactyla</taxon>
        <taxon>Ruminantia</taxon>
        <taxon>Pecora</taxon>
        <taxon>Bovidae</taxon>
        <taxon>Bovinae</taxon>
        <taxon>Bos</taxon>
    </lineage>
</organism>
<feature type="non-terminal residue" evidence="1">
    <location>
        <position position="100"/>
    </location>
</feature>
<gene>
    <name evidence="1" type="ORF">M91_02686</name>
</gene>